<accession>A0ACC2K425</accession>
<dbReference type="EMBL" id="CM056820">
    <property type="protein sequence ID" value="KAJ8615768.1"/>
    <property type="molecule type" value="Genomic_DNA"/>
</dbReference>
<organism evidence="1 2">
    <name type="scientific">Persea americana</name>
    <name type="common">Avocado</name>
    <dbReference type="NCBI Taxonomy" id="3435"/>
    <lineage>
        <taxon>Eukaryota</taxon>
        <taxon>Viridiplantae</taxon>
        <taxon>Streptophyta</taxon>
        <taxon>Embryophyta</taxon>
        <taxon>Tracheophyta</taxon>
        <taxon>Spermatophyta</taxon>
        <taxon>Magnoliopsida</taxon>
        <taxon>Magnoliidae</taxon>
        <taxon>Laurales</taxon>
        <taxon>Lauraceae</taxon>
        <taxon>Persea</taxon>
    </lineage>
</organism>
<comment type="caution">
    <text evidence="1">The sequence shown here is derived from an EMBL/GenBank/DDBJ whole genome shotgun (WGS) entry which is preliminary data.</text>
</comment>
<dbReference type="Proteomes" id="UP001234297">
    <property type="component" value="Chromosome 12"/>
</dbReference>
<evidence type="ECO:0000313" key="1">
    <source>
        <dbReference type="EMBL" id="KAJ8615768.1"/>
    </source>
</evidence>
<sequence>MQELLALEERIGNVNTGLSERTIINCLRTRTHTSFTASSAHDKSSEMDQNSICVVCQAEYDENDKIGILGCGHDYHVDCIKRWLLLKNACPISHLSTRPLCAGHPSPLQTVNTIRAKSCQNIFKGFSLLELELSTKQ</sequence>
<evidence type="ECO:0000313" key="2">
    <source>
        <dbReference type="Proteomes" id="UP001234297"/>
    </source>
</evidence>
<keyword evidence="2" id="KW-1185">Reference proteome</keyword>
<protein>
    <submittedName>
        <fullName evidence="1">Uncharacterized protein</fullName>
    </submittedName>
</protein>
<gene>
    <name evidence="1" type="ORF">MRB53_035140</name>
</gene>
<name>A0ACC2K425_PERAE</name>
<reference evidence="1 2" key="1">
    <citation type="journal article" date="2022" name="Hortic Res">
        <title>A haplotype resolved chromosomal level avocado genome allows analysis of novel avocado genes.</title>
        <authorList>
            <person name="Nath O."/>
            <person name="Fletcher S.J."/>
            <person name="Hayward A."/>
            <person name="Shaw L.M."/>
            <person name="Masouleh A.K."/>
            <person name="Furtado A."/>
            <person name="Henry R.J."/>
            <person name="Mitter N."/>
        </authorList>
    </citation>
    <scope>NUCLEOTIDE SEQUENCE [LARGE SCALE GENOMIC DNA]</scope>
    <source>
        <strain evidence="2">cv. Hass</strain>
    </source>
</reference>
<proteinExistence type="predicted"/>